<dbReference type="KEGG" id="cli:Clim_0815"/>
<evidence type="ECO:0000256" key="7">
    <source>
        <dbReference type="ARBA" id="ARBA00023014"/>
    </source>
</evidence>
<evidence type="ECO:0000256" key="1">
    <source>
        <dbReference type="ARBA" id="ARBA00001966"/>
    </source>
</evidence>
<evidence type="ECO:0000259" key="8">
    <source>
        <dbReference type="PROSITE" id="PS51379"/>
    </source>
</evidence>
<dbReference type="GO" id="GO:0046872">
    <property type="term" value="F:metal ion binding"/>
    <property type="evidence" value="ECO:0007669"/>
    <property type="project" value="UniProtKB-KW"/>
</dbReference>
<dbReference type="eggNOG" id="COG1145">
    <property type="taxonomic scope" value="Bacteria"/>
</dbReference>
<dbReference type="Proteomes" id="UP000008841">
    <property type="component" value="Chromosome"/>
</dbReference>
<reference evidence="9 10" key="1">
    <citation type="submission" date="2008-05" db="EMBL/GenBank/DDBJ databases">
        <title>Complete sequence of Chlorobium limicola DSM 245.</title>
        <authorList>
            <consortium name="US DOE Joint Genome Institute"/>
            <person name="Lucas S."/>
            <person name="Copeland A."/>
            <person name="Lapidus A."/>
            <person name="Glavina del Rio T."/>
            <person name="Dalin E."/>
            <person name="Tice H."/>
            <person name="Bruce D."/>
            <person name="Goodwin L."/>
            <person name="Pitluck S."/>
            <person name="Schmutz J."/>
            <person name="Larimer F."/>
            <person name="Land M."/>
            <person name="Hauser L."/>
            <person name="Kyrpides N."/>
            <person name="Ovchinnikova G."/>
            <person name="Zhao F."/>
            <person name="Li T."/>
            <person name="Liu Z."/>
            <person name="Overmann J."/>
            <person name="Bryant D.A."/>
            <person name="Richardson P."/>
        </authorList>
    </citation>
    <scope>NUCLEOTIDE SEQUENCE [LARGE SCALE GENOMIC DNA]</scope>
    <source>
        <strain evidence="10">DSM 245 / NBRC 103803 / 6330</strain>
    </source>
</reference>
<dbReference type="FunFam" id="3.30.70.20:FF:000045">
    <property type="entry name" value="Ferredoxin, 4Fe-4S"/>
    <property type="match status" value="1"/>
</dbReference>
<keyword evidence="5" id="KW-0249">Electron transport</keyword>
<dbReference type="AlphaFoldDB" id="B3EI65"/>
<dbReference type="Pfam" id="PF00037">
    <property type="entry name" value="Fer4"/>
    <property type="match status" value="1"/>
</dbReference>
<comment type="cofactor">
    <cofactor evidence="1">
        <name>[4Fe-4S] cluster</name>
        <dbReference type="ChEBI" id="CHEBI:49883"/>
    </cofactor>
</comment>
<dbReference type="HOGENOM" id="CLU_139698_11_0_10"/>
<evidence type="ECO:0000256" key="6">
    <source>
        <dbReference type="ARBA" id="ARBA00023004"/>
    </source>
</evidence>
<evidence type="ECO:0000256" key="3">
    <source>
        <dbReference type="ARBA" id="ARBA00022485"/>
    </source>
</evidence>
<evidence type="ECO:0000256" key="5">
    <source>
        <dbReference type="ARBA" id="ARBA00022982"/>
    </source>
</evidence>
<evidence type="ECO:0000256" key="2">
    <source>
        <dbReference type="ARBA" id="ARBA00022448"/>
    </source>
</evidence>
<dbReference type="InterPro" id="IPR017900">
    <property type="entry name" value="4Fe4S_Fe_S_CS"/>
</dbReference>
<proteinExistence type="predicted"/>
<dbReference type="Gene3D" id="3.30.70.20">
    <property type="match status" value="1"/>
</dbReference>
<accession>B3EI65</accession>
<dbReference type="PROSITE" id="PS00198">
    <property type="entry name" value="4FE4S_FER_1"/>
    <property type="match status" value="1"/>
</dbReference>
<gene>
    <name evidence="9" type="ordered locus">Clim_0815</name>
</gene>
<feature type="domain" description="4Fe-4S ferredoxin-type" evidence="8">
    <location>
        <begin position="1"/>
        <end position="29"/>
    </location>
</feature>
<keyword evidence="2" id="KW-0813">Transport</keyword>
<dbReference type="SUPFAM" id="SSF54862">
    <property type="entry name" value="4Fe-4S ferredoxins"/>
    <property type="match status" value="1"/>
</dbReference>
<name>B3EI65_CHLL2</name>
<protein>
    <submittedName>
        <fullName evidence="9">4Fe-4S ferredoxin iron-sulfur binding domain protein</fullName>
    </submittedName>
</protein>
<dbReference type="InterPro" id="IPR017896">
    <property type="entry name" value="4Fe4S_Fe-S-bd"/>
</dbReference>
<keyword evidence="3" id="KW-0004">4Fe-4S</keyword>
<organism evidence="9 10">
    <name type="scientific">Chlorobium limicola (strain DSM 245 / NBRC 103803 / 6330)</name>
    <dbReference type="NCBI Taxonomy" id="290315"/>
    <lineage>
        <taxon>Bacteria</taxon>
        <taxon>Pseudomonadati</taxon>
        <taxon>Chlorobiota</taxon>
        <taxon>Chlorobiia</taxon>
        <taxon>Chlorobiales</taxon>
        <taxon>Chlorobiaceae</taxon>
        <taxon>Chlorobium/Pelodictyon group</taxon>
        <taxon>Chlorobium</taxon>
    </lineage>
</organism>
<keyword evidence="6" id="KW-0408">Iron</keyword>
<dbReference type="PROSITE" id="PS51379">
    <property type="entry name" value="4FE4S_FER_2"/>
    <property type="match status" value="1"/>
</dbReference>
<evidence type="ECO:0000313" key="9">
    <source>
        <dbReference type="EMBL" id="ACD89895.1"/>
    </source>
</evidence>
<dbReference type="GO" id="GO:0051539">
    <property type="term" value="F:4 iron, 4 sulfur cluster binding"/>
    <property type="evidence" value="ECO:0007669"/>
    <property type="project" value="UniProtKB-KW"/>
</dbReference>
<dbReference type="EMBL" id="CP001097">
    <property type="protein sequence ID" value="ACD89895.1"/>
    <property type="molecule type" value="Genomic_DNA"/>
</dbReference>
<dbReference type="OrthoDB" id="9803397at2"/>
<keyword evidence="7" id="KW-0411">Iron-sulfur</keyword>
<dbReference type="STRING" id="290315.Clim_0815"/>
<dbReference type="RefSeq" id="WP_012465774.1">
    <property type="nucleotide sequence ID" value="NC_010803.1"/>
</dbReference>
<keyword evidence="4" id="KW-0479">Metal-binding</keyword>
<evidence type="ECO:0000256" key="4">
    <source>
        <dbReference type="ARBA" id="ARBA00022723"/>
    </source>
</evidence>
<sequence>MSLQITEACTYCAACEPECPVNAISAGDDIYVIDATTCTECSGYADSPACIAVCPADCITQA</sequence>
<evidence type="ECO:0000313" key="10">
    <source>
        <dbReference type="Proteomes" id="UP000008841"/>
    </source>
</evidence>